<feature type="transmembrane region" description="Helical" evidence="2">
    <location>
        <begin position="248"/>
        <end position="268"/>
    </location>
</feature>
<dbReference type="PANTHER" id="PTHR37312:SF1">
    <property type="entry name" value="MEMBRANE-BOUND ACYLTRANSFERASE YKRP-RELATED"/>
    <property type="match status" value="1"/>
</dbReference>
<dbReference type="InterPro" id="IPR002656">
    <property type="entry name" value="Acyl_transf_3_dom"/>
</dbReference>
<sequence>MASTTSPPPGTAPPPSTAPAPPAPRQRDALLDNAKFLLIALVVIGHSIEPIRGTPVADAVYMWIYVFHMPAFIIISGFLSRSFDGSSKRVEKLVLTVAVPYLLFWAVHVGIAHLLDLGVPDSPLHPPWTLWFLVALFIWRLSVPVWKRLRWPVTTAVLVSVAAAFAEIGPVLDLGRVLSLLPFFVVGLSLRPEHLDLLKRAWVKAVAALLLVVSAVVAVPASQRLSFDWFFWRDSLPGRDIDPFGPGLLLWIACMASSLVMSVVFLALTPRRATVVTGLGAHTLYIYLGHTLVLRFVEHFGWYDLAFADGAVGVAANLVLGLALTLLFCLPWVRAALRPLVEPHASWLFRAQRKPEAAVAPGDAGHRVADQRADAARP</sequence>
<protein>
    <submittedName>
        <fullName evidence="4">Fucose 4-O-acetylase-like acetyltransferase</fullName>
    </submittedName>
</protein>
<organism evidence="4 5">
    <name type="scientific">Actinorugispora endophytica</name>
    <dbReference type="NCBI Taxonomy" id="1605990"/>
    <lineage>
        <taxon>Bacteria</taxon>
        <taxon>Bacillati</taxon>
        <taxon>Actinomycetota</taxon>
        <taxon>Actinomycetes</taxon>
        <taxon>Streptosporangiales</taxon>
        <taxon>Nocardiopsidaceae</taxon>
        <taxon>Actinorugispora</taxon>
    </lineage>
</organism>
<accession>A0A4V3D7J5</accession>
<keyword evidence="4" id="KW-0808">Transferase</keyword>
<keyword evidence="2" id="KW-1133">Transmembrane helix</keyword>
<feature type="transmembrane region" description="Helical" evidence="2">
    <location>
        <begin position="127"/>
        <end position="143"/>
    </location>
</feature>
<evidence type="ECO:0000313" key="4">
    <source>
        <dbReference type="EMBL" id="TDQ47997.1"/>
    </source>
</evidence>
<feature type="region of interest" description="Disordered" evidence="1">
    <location>
        <begin position="358"/>
        <end position="378"/>
    </location>
</feature>
<keyword evidence="5" id="KW-1185">Reference proteome</keyword>
<feature type="transmembrane region" description="Helical" evidence="2">
    <location>
        <begin position="314"/>
        <end position="333"/>
    </location>
</feature>
<feature type="compositionally biased region" description="Basic and acidic residues" evidence="1">
    <location>
        <begin position="364"/>
        <end position="378"/>
    </location>
</feature>
<feature type="domain" description="Acyltransferase 3" evidence="3">
    <location>
        <begin position="31"/>
        <end position="330"/>
    </location>
</feature>
<dbReference type="OrthoDB" id="6623990at2"/>
<comment type="caution">
    <text evidence="4">The sequence shown here is derived from an EMBL/GenBank/DDBJ whole genome shotgun (WGS) entry which is preliminary data.</text>
</comment>
<dbReference type="RefSeq" id="WP_133742870.1">
    <property type="nucleotide sequence ID" value="NZ_SNYN01000020.1"/>
</dbReference>
<keyword evidence="2" id="KW-0812">Transmembrane</keyword>
<dbReference type="AlphaFoldDB" id="A0A4V3D7J5"/>
<proteinExistence type="predicted"/>
<feature type="transmembrane region" description="Helical" evidence="2">
    <location>
        <begin position="202"/>
        <end position="221"/>
    </location>
</feature>
<dbReference type="EMBL" id="SNYN01000020">
    <property type="protein sequence ID" value="TDQ47997.1"/>
    <property type="molecule type" value="Genomic_DNA"/>
</dbReference>
<keyword evidence="2" id="KW-0472">Membrane</keyword>
<feature type="transmembrane region" description="Helical" evidence="2">
    <location>
        <begin position="275"/>
        <end position="294"/>
    </location>
</feature>
<evidence type="ECO:0000256" key="1">
    <source>
        <dbReference type="SAM" id="MobiDB-lite"/>
    </source>
</evidence>
<feature type="region of interest" description="Disordered" evidence="1">
    <location>
        <begin position="1"/>
        <end position="24"/>
    </location>
</feature>
<feature type="transmembrane region" description="Helical" evidence="2">
    <location>
        <begin position="93"/>
        <end position="115"/>
    </location>
</feature>
<evidence type="ECO:0000259" key="3">
    <source>
        <dbReference type="Pfam" id="PF01757"/>
    </source>
</evidence>
<reference evidence="4 5" key="1">
    <citation type="submission" date="2019-03" db="EMBL/GenBank/DDBJ databases">
        <title>Genomic Encyclopedia of Type Strains, Phase IV (KMG-IV): sequencing the most valuable type-strain genomes for metagenomic binning, comparative biology and taxonomic classification.</title>
        <authorList>
            <person name="Goeker M."/>
        </authorList>
    </citation>
    <scope>NUCLEOTIDE SEQUENCE [LARGE SCALE GENOMIC DNA]</scope>
    <source>
        <strain evidence="4 5">DSM 46770</strain>
    </source>
</reference>
<dbReference type="InterPro" id="IPR052734">
    <property type="entry name" value="Nod_factor_acetyltransferase"/>
</dbReference>
<gene>
    <name evidence="4" type="ORF">EV190_12056</name>
</gene>
<name>A0A4V3D7J5_9ACTN</name>
<dbReference type="PANTHER" id="PTHR37312">
    <property type="entry name" value="MEMBRANE-BOUND ACYLTRANSFERASE YKRP-RELATED"/>
    <property type="match status" value="1"/>
</dbReference>
<evidence type="ECO:0000313" key="5">
    <source>
        <dbReference type="Proteomes" id="UP000295281"/>
    </source>
</evidence>
<evidence type="ECO:0000256" key="2">
    <source>
        <dbReference type="SAM" id="Phobius"/>
    </source>
</evidence>
<dbReference type="Proteomes" id="UP000295281">
    <property type="component" value="Unassembled WGS sequence"/>
</dbReference>
<dbReference type="GO" id="GO:0016747">
    <property type="term" value="F:acyltransferase activity, transferring groups other than amino-acyl groups"/>
    <property type="evidence" value="ECO:0007669"/>
    <property type="project" value="InterPro"/>
</dbReference>
<dbReference type="Pfam" id="PF01757">
    <property type="entry name" value="Acyl_transf_3"/>
    <property type="match status" value="1"/>
</dbReference>
<feature type="transmembrane region" description="Helical" evidence="2">
    <location>
        <begin position="60"/>
        <end position="81"/>
    </location>
</feature>